<gene>
    <name evidence="4" type="ORF">SAMN05444169_5429</name>
</gene>
<dbReference type="Pfam" id="PF21274">
    <property type="entry name" value="Rng_hyd_C"/>
    <property type="match status" value="1"/>
</dbReference>
<evidence type="ECO:0000256" key="1">
    <source>
        <dbReference type="ARBA" id="ARBA00022630"/>
    </source>
</evidence>
<dbReference type="RefSeq" id="WP_079568586.1">
    <property type="nucleotide sequence ID" value="NZ_LT670818.1"/>
</dbReference>
<dbReference type="Gene3D" id="3.40.30.120">
    <property type="match status" value="1"/>
</dbReference>
<dbReference type="OrthoDB" id="9791689at2"/>
<dbReference type="Proteomes" id="UP000190675">
    <property type="component" value="Chromosome I"/>
</dbReference>
<keyword evidence="1" id="KW-0285">Flavoprotein</keyword>
<reference evidence="4 5" key="1">
    <citation type="submission" date="2016-11" db="EMBL/GenBank/DDBJ databases">
        <authorList>
            <person name="Jaros S."/>
            <person name="Januszkiewicz K."/>
            <person name="Wedrychowicz H."/>
        </authorList>
    </citation>
    <scope>NUCLEOTIDE SEQUENCE [LARGE SCALE GENOMIC DNA]</scope>
    <source>
        <strain evidence="4 5">GAS242</strain>
    </source>
</reference>
<dbReference type="GO" id="GO:0016709">
    <property type="term" value="F:oxidoreductase activity, acting on paired donors, with incorporation or reduction of molecular oxygen, NAD(P)H as one donor, and incorporation of one atom of oxygen"/>
    <property type="evidence" value="ECO:0007669"/>
    <property type="project" value="UniProtKB-ARBA"/>
</dbReference>
<dbReference type="Pfam" id="PF01494">
    <property type="entry name" value="FAD_binding_3"/>
    <property type="match status" value="1"/>
</dbReference>
<keyword evidence="2" id="KW-0274">FAD</keyword>
<dbReference type="GO" id="GO:0071949">
    <property type="term" value="F:FAD binding"/>
    <property type="evidence" value="ECO:0007669"/>
    <property type="project" value="InterPro"/>
</dbReference>
<dbReference type="NCBIfam" id="NF004780">
    <property type="entry name" value="PRK06126.1"/>
    <property type="match status" value="1"/>
</dbReference>
<evidence type="ECO:0000259" key="3">
    <source>
        <dbReference type="Pfam" id="PF01494"/>
    </source>
</evidence>
<protein>
    <submittedName>
        <fullName evidence="4">2-polyprenyl-6-methoxyphenol hydroxylase</fullName>
    </submittedName>
</protein>
<dbReference type="InterPro" id="IPR036188">
    <property type="entry name" value="FAD/NAD-bd_sf"/>
</dbReference>
<dbReference type="InterPro" id="IPR002938">
    <property type="entry name" value="FAD-bd"/>
</dbReference>
<evidence type="ECO:0000313" key="5">
    <source>
        <dbReference type="Proteomes" id="UP000190675"/>
    </source>
</evidence>
<dbReference type="PRINTS" id="PR00420">
    <property type="entry name" value="RNGMNOXGNASE"/>
</dbReference>
<dbReference type="EMBL" id="LT670818">
    <property type="protein sequence ID" value="SHH04476.1"/>
    <property type="molecule type" value="Genomic_DNA"/>
</dbReference>
<feature type="domain" description="FAD-binding" evidence="3">
    <location>
        <begin position="4"/>
        <end position="356"/>
    </location>
</feature>
<sequence>MKSVPVLIAGGGPVGMTLANVLAHFGIRLMLVEKNATTTRHPKMDITNSRSMELFRKFGLADALRHVAVPEDHPFDVSWITSLAGYELHRFRYMAPSEFRKQIRIKNDGTQPLEPPMRVSQIEIEPVLKKSIDARPEAEVRFGVAFESFEEKDDRVVANLREQGSGAQEQVSCQYLIGCDGGTSRVRAGLGIQLEGQARVGELYMIHFRSTERDLLQRWGVAWHYQSPIGTMIAQNDDDIWTVHVPVFPGQDATKLDPRALVEAYAGRPFPFEILVANVWTPHLLVAETYGKGRVLLAGDSAHQFIPTGGYGMNSGVGDAVDLGWKLAATLQGFGGPGLLASYEIERRPVAARNRDASGRHMQVRMQIAEAYGGLLEGDNSEDPVRRAEVGAGIAKLGNAENEWFGIEHGFIYEGSPIVADGSVAAFPFDPAVYKPMTTPGARLPSAFLKDGTALYDRLGTYFTLIDFRGGDPSPFIDAAARRRIPLSVLQLDEPDLKGVYGQDMLLVRPDHHIAWRGTGSKMPTADAILAAALGWGAER</sequence>
<organism evidence="4 5">
    <name type="scientific">Bradyrhizobium erythrophlei</name>
    <dbReference type="NCBI Taxonomy" id="1437360"/>
    <lineage>
        <taxon>Bacteria</taxon>
        <taxon>Pseudomonadati</taxon>
        <taxon>Pseudomonadota</taxon>
        <taxon>Alphaproteobacteria</taxon>
        <taxon>Hyphomicrobiales</taxon>
        <taxon>Nitrobacteraceae</taxon>
        <taxon>Bradyrhizobium</taxon>
    </lineage>
</organism>
<dbReference type="Gene3D" id="3.50.50.60">
    <property type="entry name" value="FAD/NAD(P)-binding domain"/>
    <property type="match status" value="1"/>
</dbReference>
<evidence type="ECO:0000256" key="2">
    <source>
        <dbReference type="ARBA" id="ARBA00022827"/>
    </source>
</evidence>
<evidence type="ECO:0000313" key="4">
    <source>
        <dbReference type="EMBL" id="SHH04476.1"/>
    </source>
</evidence>
<dbReference type="PANTHER" id="PTHR43004">
    <property type="entry name" value="TRK SYSTEM POTASSIUM UPTAKE PROTEIN"/>
    <property type="match status" value="1"/>
</dbReference>
<dbReference type="InterPro" id="IPR050641">
    <property type="entry name" value="RIFMO-like"/>
</dbReference>
<dbReference type="AlphaFoldDB" id="A0A1M5PSB7"/>
<dbReference type="PANTHER" id="PTHR43004:SF21">
    <property type="entry name" value="FAD-BINDING DOMAIN-CONTAINING PROTEIN-RELATED"/>
    <property type="match status" value="1"/>
</dbReference>
<name>A0A1M5PSB7_9BRAD</name>
<dbReference type="SUPFAM" id="SSF51905">
    <property type="entry name" value="FAD/NAD(P)-binding domain"/>
    <property type="match status" value="1"/>
</dbReference>
<accession>A0A1M5PSB7</accession>
<proteinExistence type="predicted"/>
<dbReference type="Gene3D" id="3.30.9.10">
    <property type="entry name" value="D-Amino Acid Oxidase, subunit A, domain 2"/>
    <property type="match status" value="1"/>
</dbReference>